<evidence type="ECO:0000256" key="1">
    <source>
        <dbReference type="ARBA" id="ARBA00004308"/>
    </source>
</evidence>
<evidence type="ECO:0000256" key="3">
    <source>
        <dbReference type="ARBA" id="ARBA00022927"/>
    </source>
</evidence>
<dbReference type="InterPro" id="IPR050840">
    <property type="entry name" value="Adaptor_Complx_Large_Subunit"/>
</dbReference>
<accession>A0ABU6Q3R7</accession>
<dbReference type="SUPFAM" id="SSF48371">
    <property type="entry name" value="ARM repeat"/>
    <property type="match status" value="1"/>
</dbReference>
<dbReference type="InterPro" id="IPR011989">
    <property type="entry name" value="ARM-like"/>
</dbReference>
<dbReference type="Pfam" id="PF00982">
    <property type="entry name" value="Glyco_transf_20"/>
    <property type="match status" value="1"/>
</dbReference>
<dbReference type="PANTHER" id="PTHR22780">
    <property type="entry name" value="ADAPTIN, ALPHA/GAMMA/EPSILON"/>
    <property type="match status" value="1"/>
</dbReference>
<keyword evidence="2" id="KW-0813">Transport</keyword>
<name>A0ABU6Q3R7_9FABA</name>
<dbReference type="EMBL" id="JASCZI010000009">
    <property type="protein sequence ID" value="MED6106440.1"/>
    <property type="molecule type" value="Genomic_DNA"/>
</dbReference>
<organism evidence="5 6">
    <name type="scientific">Stylosanthes scabra</name>
    <dbReference type="NCBI Taxonomy" id="79078"/>
    <lineage>
        <taxon>Eukaryota</taxon>
        <taxon>Viridiplantae</taxon>
        <taxon>Streptophyta</taxon>
        <taxon>Embryophyta</taxon>
        <taxon>Tracheophyta</taxon>
        <taxon>Spermatophyta</taxon>
        <taxon>Magnoliopsida</taxon>
        <taxon>eudicotyledons</taxon>
        <taxon>Gunneridae</taxon>
        <taxon>Pentapetalae</taxon>
        <taxon>rosids</taxon>
        <taxon>fabids</taxon>
        <taxon>Fabales</taxon>
        <taxon>Fabaceae</taxon>
        <taxon>Papilionoideae</taxon>
        <taxon>50 kb inversion clade</taxon>
        <taxon>dalbergioids sensu lato</taxon>
        <taxon>Dalbergieae</taxon>
        <taxon>Pterocarpus clade</taxon>
        <taxon>Stylosanthes</taxon>
    </lineage>
</organism>
<dbReference type="Gene3D" id="3.40.50.2000">
    <property type="entry name" value="Glycogen Phosphorylase B"/>
    <property type="match status" value="1"/>
</dbReference>
<evidence type="ECO:0000256" key="2">
    <source>
        <dbReference type="ARBA" id="ARBA00022448"/>
    </source>
</evidence>
<gene>
    <name evidence="5" type="ORF">PIB30_004672</name>
</gene>
<comment type="subcellular location">
    <subcellularLocation>
        <location evidence="1">Endomembrane system</location>
    </subcellularLocation>
</comment>
<protein>
    <submittedName>
        <fullName evidence="5">Uncharacterized protein</fullName>
    </submittedName>
</protein>
<evidence type="ECO:0000313" key="5">
    <source>
        <dbReference type="EMBL" id="MED6106440.1"/>
    </source>
</evidence>
<keyword evidence="3" id="KW-0653">Protein transport</keyword>
<dbReference type="InterPro" id="IPR016024">
    <property type="entry name" value="ARM-type_fold"/>
</dbReference>
<evidence type="ECO:0000256" key="4">
    <source>
        <dbReference type="ARBA" id="ARBA00023136"/>
    </source>
</evidence>
<comment type="caution">
    <text evidence="5">The sequence shown here is derived from an EMBL/GenBank/DDBJ whole genome shotgun (WGS) entry which is preliminary data.</text>
</comment>
<dbReference type="Proteomes" id="UP001341840">
    <property type="component" value="Unassembled WGS sequence"/>
</dbReference>
<reference evidence="5 6" key="1">
    <citation type="journal article" date="2023" name="Plants (Basel)">
        <title>Bridging the Gap: Combining Genomics and Transcriptomics Approaches to Understand Stylosanthes scabra, an Orphan Legume from the Brazilian Caatinga.</title>
        <authorList>
            <person name="Ferreira-Neto J.R.C."/>
            <person name="da Silva M.D."/>
            <person name="Binneck E."/>
            <person name="de Melo N.F."/>
            <person name="da Silva R.H."/>
            <person name="de Melo A.L.T.M."/>
            <person name="Pandolfi V."/>
            <person name="Bustamante F.O."/>
            <person name="Brasileiro-Vidal A.C."/>
            <person name="Benko-Iseppon A.M."/>
        </authorList>
    </citation>
    <scope>NUCLEOTIDE SEQUENCE [LARGE SCALE GENOMIC DNA]</scope>
    <source>
        <tissue evidence="5">Leaves</tissue>
    </source>
</reference>
<proteinExistence type="predicted"/>
<dbReference type="SUPFAM" id="SSF53756">
    <property type="entry name" value="UDP-Glycosyltransferase/glycogen phosphorylase"/>
    <property type="match status" value="1"/>
</dbReference>
<keyword evidence="4" id="KW-0472">Membrane</keyword>
<evidence type="ECO:0000313" key="6">
    <source>
        <dbReference type="Proteomes" id="UP001341840"/>
    </source>
</evidence>
<dbReference type="InterPro" id="IPR001830">
    <property type="entry name" value="Glyco_trans_20"/>
</dbReference>
<keyword evidence="6" id="KW-1185">Reference proteome</keyword>
<dbReference type="Gene3D" id="1.25.10.10">
    <property type="entry name" value="Leucine-rich Repeat Variant"/>
    <property type="match status" value="1"/>
</dbReference>
<sequence length="250" mass="28244">MRHIGVVFPSVSKLYNALLGTRISHKNTLIMVKTMRALKYFPTVEDPNTRRSLFERILLGTDVVKNVNKNIASHAVLFEALAVVMHHDAEREMMTQCVSLLGKFISFREPNIQYLGLENKTRMLMVTDGQDMIKKNIEPGLLLLRRFLTSVEELLQYLKAAEFAMREELSHKAAILAEKFAPDLSCLLQTMKGVLILSEFAGAAQSLGAGAILVNPWNVTEVAASICYALDMPADEREKRHQVNFKHVRF</sequence>